<name>A0A448YT51_BRENA</name>
<protein>
    <submittedName>
        <fullName evidence="2">DEKNAAC105146</fullName>
    </submittedName>
</protein>
<evidence type="ECO:0000313" key="2">
    <source>
        <dbReference type="EMBL" id="VEU24070.1"/>
    </source>
</evidence>
<reference evidence="2 3" key="1">
    <citation type="submission" date="2018-12" db="EMBL/GenBank/DDBJ databases">
        <authorList>
            <person name="Tiukova I."/>
            <person name="Dainat J."/>
        </authorList>
    </citation>
    <scope>NUCLEOTIDE SEQUENCE [LARGE SCALE GENOMIC DNA]</scope>
</reference>
<dbReference type="Proteomes" id="UP000290900">
    <property type="component" value="Unassembled WGS sequence"/>
</dbReference>
<dbReference type="EMBL" id="CAACVR010000067">
    <property type="protein sequence ID" value="VEU24070.1"/>
    <property type="molecule type" value="Genomic_DNA"/>
</dbReference>
<evidence type="ECO:0000313" key="3">
    <source>
        <dbReference type="Proteomes" id="UP000290900"/>
    </source>
</evidence>
<sequence length="190" mass="21867">MDDCYDTFYISFKLSDVYGGSFLEDLFLQVSSFGSLYEFSPLPGILNAYSCRYCNIRTAFEVRRLSEFQVGPSSVTISGSLIELHERSFECPILDINGEPIDLSDPSCRIDLNAQEWNKYQQLKHRRLASIPFSLCGVPERNRVVIERIQTGEDLRTTMMIRNIPNKVTFDELKKVIDETSKGEYDFLCK</sequence>
<dbReference type="Pfam" id="PF04059">
    <property type="entry name" value="RRM_2"/>
    <property type="match status" value="1"/>
</dbReference>
<accession>A0A448YT51</accession>
<evidence type="ECO:0000259" key="1">
    <source>
        <dbReference type="Pfam" id="PF04059"/>
    </source>
</evidence>
<dbReference type="InterPro" id="IPR007201">
    <property type="entry name" value="Mei2-like_Rrm_C"/>
</dbReference>
<dbReference type="OrthoDB" id="3987597at2759"/>
<proteinExistence type="predicted"/>
<dbReference type="InParanoid" id="A0A448YT51"/>
<feature type="domain" description="Mei2-like C-terminal RNA recognition motif" evidence="1">
    <location>
        <begin position="156"/>
        <end position="189"/>
    </location>
</feature>
<gene>
    <name evidence="2" type="ORF">BRENAR_LOCUS4799</name>
</gene>
<organism evidence="2 3">
    <name type="scientific">Brettanomyces naardenensis</name>
    <name type="common">Yeast</name>
    <dbReference type="NCBI Taxonomy" id="13370"/>
    <lineage>
        <taxon>Eukaryota</taxon>
        <taxon>Fungi</taxon>
        <taxon>Dikarya</taxon>
        <taxon>Ascomycota</taxon>
        <taxon>Saccharomycotina</taxon>
        <taxon>Pichiomycetes</taxon>
        <taxon>Pichiales</taxon>
        <taxon>Pichiaceae</taxon>
        <taxon>Brettanomyces</taxon>
    </lineage>
</organism>
<dbReference type="AlphaFoldDB" id="A0A448YT51"/>
<keyword evidence="3" id="KW-1185">Reference proteome</keyword>